<dbReference type="RefSeq" id="WP_168449577.1">
    <property type="nucleotide sequence ID" value="NZ_JAAWWK010000002.1"/>
</dbReference>
<dbReference type="SMART" id="SM00388">
    <property type="entry name" value="HisKA"/>
    <property type="match status" value="1"/>
</dbReference>
<keyword evidence="7 15" id="KW-0812">Transmembrane</keyword>
<evidence type="ECO:0000256" key="5">
    <source>
        <dbReference type="ARBA" id="ARBA00022553"/>
    </source>
</evidence>
<dbReference type="Gene3D" id="6.10.340.10">
    <property type="match status" value="1"/>
</dbReference>
<keyword evidence="14" id="KW-0175">Coiled coil</keyword>
<keyword evidence="11 15" id="KW-1133">Transmembrane helix</keyword>
<comment type="catalytic activity">
    <reaction evidence="1">
        <text>ATP + protein L-histidine = ADP + protein N-phospho-L-histidine.</text>
        <dbReference type="EC" id="2.7.13.3"/>
    </reaction>
</comment>
<feature type="domain" description="HAMP" evidence="17">
    <location>
        <begin position="238"/>
        <end position="288"/>
    </location>
</feature>
<keyword evidence="10" id="KW-0067">ATP-binding</keyword>
<evidence type="ECO:0000256" key="11">
    <source>
        <dbReference type="ARBA" id="ARBA00022989"/>
    </source>
</evidence>
<dbReference type="PROSITE" id="PS50885">
    <property type="entry name" value="HAMP"/>
    <property type="match status" value="1"/>
</dbReference>
<keyword evidence="4" id="KW-1003">Cell membrane</keyword>
<evidence type="ECO:0000256" key="4">
    <source>
        <dbReference type="ARBA" id="ARBA00022475"/>
    </source>
</evidence>
<keyword evidence="5" id="KW-0597">Phosphoprotein</keyword>
<dbReference type="PANTHER" id="PTHR45528:SF1">
    <property type="entry name" value="SENSOR HISTIDINE KINASE CPXA"/>
    <property type="match status" value="1"/>
</dbReference>
<dbReference type="CDD" id="cd00082">
    <property type="entry name" value="HisKA"/>
    <property type="match status" value="1"/>
</dbReference>
<evidence type="ECO:0000259" key="17">
    <source>
        <dbReference type="PROSITE" id="PS50885"/>
    </source>
</evidence>
<evidence type="ECO:0000256" key="8">
    <source>
        <dbReference type="ARBA" id="ARBA00022741"/>
    </source>
</evidence>
<feature type="domain" description="Histidine kinase" evidence="16">
    <location>
        <begin position="296"/>
        <end position="512"/>
    </location>
</feature>
<dbReference type="InterPro" id="IPR004358">
    <property type="entry name" value="Sig_transdc_His_kin-like_C"/>
</dbReference>
<dbReference type="EMBL" id="JAAWWK010000002">
    <property type="protein sequence ID" value="NKI17046.1"/>
    <property type="molecule type" value="Genomic_DNA"/>
</dbReference>
<evidence type="ECO:0000256" key="14">
    <source>
        <dbReference type="SAM" id="Coils"/>
    </source>
</evidence>
<dbReference type="InterPro" id="IPR003660">
    <property type="entry name" value="HAMP_dom"/>
</dbReference>
<reference evidence="18 19" key="1">
    <citation type="submission" date="2020-04" db="EMBL/GenBank/DDBJ databases">
        <authorList>
            <person name="Yoon J."/>
        </authorList>
    </citation>
    <scope>NUCLEOTIDE SEQUENCE [LARGE SCALE GENOMIC DNA]</scope>
    <source>
        <strain evidence="18 19">KMU-166</strain>
    </source>
</reference>
<dbReference type="Pfam" id="PF00512">
    <property type="entry name" value="HisKA"/>
    <property type="match status" value="1"/>
</dbReference>
<comment type="caution">
    <text evidence="18">The sequence shown here is derived from an EMBL/GenBank/DDBJ whole genome shotgun (WGS) entry which is preliminary data.</text>
</comment>
<evidence type="ECO:0000256" key="7">
    <source>
        <dbReference type="ARBA" id="ARBA00022692"/>
    </source>
</evidence>
<name>A0ABX1GD23_9GAMM</name>
<evidence type="ECO:0000256" key="3">
    <source>
        <dbReference type="ARBA" id="ARBA00012438"/>
    </source>
</evidence>
<dbReference type="SUPFAM" id="SSF55874">
    <property type="entry name" value="ATPase domain of HSP90 chaperone/DNA topoisomerase II/histidine kinase"/>
    <property type="match status" value="1"/>
</dbReference>
<keyword evidence="6" id="KW-0808">Transferase</keyword>
<gene>
    <name evidence="18" type="ORF">HCU74_06380</name>
</gene>
<dbReference type="CDD" id="cd00075">
    <property type="entry name" value="HATPase"/>
    <property type="match status" value="1"/>
</dbReference>
<keyword evidence="12" id="KW-0902">Two-component regulatory system</keyword>
<dbReference type="InterPro" id="IPR003594">
    <property type="entry name" value="HATPase_dom"/>
</dbReference>
<comment type="subcellular location">
    <subcellularLocation>
        <location evidence="2">Cell membrane</location>
        <topology evidence="2">Multi-pass membrane protein</topology>
    </subcellularLocation>
</comment>
<evidence type="ECO:0000256" key="1">
    <source>
        <dbReference type="ARBA" id="ARBA00000085"/>
    </source>
</evidence>
<dbReference type="Proteomes" id="UP000765845">
    <property type="component" value="Unassembled WGS sequence"/>
</dbReference>
<dbReference type="EC" id="2.7.13.3" evidence="3"/>
<dbReference type="InterPro" id="IPR050398">
    <property type="entry name" value="HssS/ArlS-like"/>
</dbReference>
<feature type="transmembrane region" description="Helical" evidence="15">
    <location>
        <begin position="49"/>
        <end position="72"/>
    </location>
</feature>
<dbReference type="InterPro" id="IPR036890">
    <property type="entry name" value="HATPase_C_sf"/>
</dbReference>
<evidence type="ECO:0000259" key="16">
    <source>
        <dbReference type="PROSITE" id="PS50109"/>
    </source>
</evidence>
<feature type="transmembrane region" description="Helical" evidence="15">
    <location>
        <begin position="215"/>
        <end position="235"/>
    </location>
</feature>
<evidence type="ECO:0000256" key="2">
    <source>
        <dbReference type="ARBA" id="ARBA00004651"/>
    </source>
</evidence>
<keyword evidence="8" id="KW-0547">Nucleotide-binding</keyword>
<dbReference type="PROSITE" id="PS50109">
    <property type="entry name" value="HIS_KIN"/>
    <property type="match status" value="1"/>
</dbReference>
<dbReference type="SMART" id="SM00387">
    <property type="entry name" value="HATPase_c"/>
    <property type="match status" value="1"/>
</dbReference>
<dbReference type="Gene3D" id="3.30.565.10">
    <property type="entry name" value="Histidine kinase-like ATPase, C-terminal domain"/>
    <property type="match status" value="1"/>
</dbReference>
<feature type="coiled-coil region" evidence="14">
    <location>
        <begin position="115"/>
        <end position="142"/>
    </location>
</feature>
<protein>
    <recommendedName>
        <fullName evidence="3">histidine kinase</fullName>
        <ecNumber evidence="3">2.7.13.3</ecNumber>
    </recommendedName>
</protein>
<evidence type="ECO:0000256" key="6">
    <source>
        <dbReference type="ARBA" id="ARBA00022679"/>
    </source>
</evidence>
<evidence type="ECO:0000256" key="15">
    <source>
        <dbReference type="SAM" id="Phobius"/>
    </source>
</evidence>
<evidence type="ECO:0000256" key="12">
    <source>
        <dbReference type="ARBA" id="ARBA00023012"/>
    </source>
</evidence>
<dbReference type="SUPFAM" id="SSF47384">
    <property type="entry name" value="Homodimeric domain of signal transducing histidine kinase"/>
    <property type="match status" value="1"/>
</dbReference>
<evidence type="ECO:0000256" key="13">
    <source>
        <dbReference type="ARBA" id="ARBA00023136"/>
    </source>
</evidence>
<organism evidence="18 19">
    <name type="scientific">Spongiibacter thalassae</name>
    <dbReference type="NCBI Taxonomy" id="2721624"/>
    <lineage>
        <taxon>Bacteria</taxon>
        <taxon>Pseudomonadati</taxon>
        <taxon>Pseudomonadota</taxon>
        <taxon>Gammaproteobacteria</taxon>
        <taxon>Cellvibrionales</taxon>
        <taxon>Spongiibacteraceae</taxon>
        <taxon>Spongiibacter</taxon>
    </lineage>
</organism>
<evidence type="ECO:0000256" key="9">
    <source>
        <dbReference type="ARBA" id="ARBA00022777"/>
    </source>
</evidence>
<sequence>MTIFFDHENDRTPVAQSGPIKSSRVHRRLWQKLSPARRLTLYPRSLTQLISASMLAMVFMLVTALVIAGVYLEKATSKGQQAVIYSTEAVQHSLMLSELLKDMERSARIYQVLGNESLLANYAQLRQKLQDTAGNLKALEFNNSVEQSIDTLLKKEKLAFHILATEGPGTEQAGKTVEVYAELRDIAAELIAHNSQTIETRVKEMKETAATTRQVLFLEGTITLALVLFVAIWVIPPLSRYVRDLDRSILQIGNGNLDNTIELKGPRDIRELGARLEWLRSQLQLLESRKQRFLQHFSHELKTPLASLREGTSLLSEGIAGTLNDEQREIAGILQRNCVNLQQQIDDLLNYSVSMQPFQSFDQQEFRLDEQILGVTREHQLQIRAKELSVDTTLDAVTIYADTGQITTVLDNLISNAVKFSPQGGHIEIKLYTNDTNVVVDVADEGPGIPSSERTRIFEAFYQSPSSMQYNKEGSGLGLSLAKQYSNAHGGDIEVIDSNSGAHLRLMLPRQERPS</sequence>
<dbReference type="InterPro" id="IPR005467">
    <property type="entry name" value="His_kinase_dom"/>
</dbReference>
<evidence type="ECO:0000256" key="10">
    <source>
        <dbReference type="ARBA" id="ARBA00022840"/>
    </source>
</evidence>
<keyword evidence="13 15" id="KW-0472">Membrane</keyword>
<dbReference type="InterPro" id="IPR036097">
    <property type="entry name" value="HisK_dim/P_sf"/>
</dbReference>
<evidence type="ECO:0000313" key="18">
    <source>
        <dbReference type="EMBL" id="NKI17046.1"/>
    </source>
</evidence>
<keyword evidence="19" id="KW-1185">Reference proteome</keyword>
<dbReference type="PRINTS" id="PR00344">
    <property type="entry name" value="BCTRLSENSOR"/>
</dbReference>
<proteinExistence type="predicted"/>
<dbReference type="Gene3D" id="1.10.287.130">
    <property type="match status" value="1"/>
</dbReference>
<accession>A0ABX1GD23</accession>
<evidence type="ECO:0000313" key="19">
    <source>
        <dbReference type="Proteomes" id="UP000765845"/>
    </source>
</evidence>
<keyword evidence="9" id="KW-0418">Kinase</keyword>
<dbReference type="InterPro" id="IPR003661">
    <property type="entry name" value="HisK_dim/P_dom"/>
</dbReference>
<dbReference type="Pfam" id="PF02518">
    <property type="entry name" value="HATPase_c"/>
    <property type="match status" value="1"/>
</dbReference>
<dbReference type="PANTHER" id="PTHR45528">
    <property type="entry name" value="SENSOR HISTIDINE KINASE CPXA"/>
    <property type="match status" value="1"/>
</dbReference>